<accession>A0A7M7PNZ7</accession>
<dbReference type="EnsemblMetazoa" id="XM_030997719">
    <property type="protein sequence ID" value="XP_030853579"/>
    <property type="gene ID" value="LOC115929205"/>
</dbReference>
<dbReference type="Gene3D" id="3.30.200.160">
    <property type="entry name" value="TFIIIC, subcomplex tauA, subunit Sfc1, barrel domain"/>
    <property type="match status" value="1"/>
</dbReference>
<reference evidence="3" key="1">
    <citation type="submission" date="2015-02" db="EMBL/GenBank/DDBJ databases">
        <title>Genome sequencing for Strongylocentrotus purpuratus.</title>
        <authorList>
            <person name="Murali S."/>
            <person name="Liu Y."/>
            <person name="Vee V."/>
            <person name="English A."/>
            <person name="Wang M."/>
            <person name="Skinner E."/>
            <person name="Han Y."/>
            <person name="Muzny D.M."/>
            <person name="Worley K.C."/>
            <person name="Gibbs R.A."/>
        </authorList>
    </citation>
    <scope>NUCLEOTIDE SEQUENCE</scope>
</reference>
<protein>
    <recommendedName>
        <fullName evidence="1">Transcription factor IIIC subunit Tfc1/Sfc1 triple barrel domain-containing protein</fullName>
    </recommendedName>
</protein>
<dbReference type="KEGG" id="spu:115929205"/>
<dbReference type="OrthoDB" id="5598268at2759"/>
<dbReference type="GeneID" id="115929205"/>
<dbReference type="InterPro" id="IPR041499">
    <property type="entry name" value="Tfc1/Sfc1_N"/>
</dbReference>
<dbReference type="InParanoid" id="A0A7M7PNZ7"/>
<proteinExistence type="predicted"/>
<reference evidence="2" key="2">
    <citation type="submission" date="2021-01" db="UniProtKB">
        <authorList>
            <consortium name="EnsemblMetazoa"/>
        </authorList>
    </citation>
    <scope>IDENTIFICATION</scope>
</reference>
<keyword evidence="3" id="KW-1185">Reference proteome</keyword>
<evidence type="ECO:0000259" key="1">
    <source>
        <dbReference type="Pfam" id="PF17682"/>
    </source>
</evidence>
<dbReference type="AlphaFoldDB" id="A0A7M7PNZ7"/>
<organism evidence="2 3">
    <name type="scientific">Strongylocentrotus purpuratus</name>
    <name type="common">Purple sea urchin</name>
    <dbReference type="NCBI Taxonomy" id="7668"/>
    <lineage>
        <taxon>Eukaryota</taxon>
        <taxon>Metazoa</taxon>
        <taxon>Echinodermata</taxon>
        <taxon>Eleutherozoa</taxon>
        <taxon>Echinozoa</taxon>
        <taxon>Echinoidea</taxon>
        <taxon>Euechinoidea</taxon>
        <taxon>Echinacea</taxon>
        <taxon>Camarodonta</taxon>
        <taxon>Echinidea</taxon>
        <taxon>Strongylocentrotidae</taxon>
        <taxon>Strongylocentrotus</taxon>
    </lineage>
</organism>
<feature type="domain" description="Transcription factor IIIC subunit Tfc1/Sfc1 triple barrel" evidence="1">
    <location>
        <begin position="28"/>
        <end position="61"/>
    </location>
</feature>
<sequence>MADMMDEKYGKIGGTSIETPLNCKQLISLNYPGVVKNPSMMIETLGGESKLTKAFNDDHAPSHSTSSLVTLTVSQLEAWPAGLHPYS</sequence>
<dbReference type="InterPro" id="IPR042536">
    <property type="entry name" value="TFIIIC_tauA_Sfc1"/>
</dbReference>
<evidence type="ECO:0000313" key="3">
    <source>
        <dbReference type="Proteomes" id="UP000007110"/>
    </source>
</evidence>
<name>A0A7M7PNZ7_STRPU</name>
<dbReference type="RefSeq" id="XP_030853579.1">
    <property type="nucleotide sequence ID" value="XM_030997719.1"/>
</dbReference>
<dbReference type="Pfam" id="PF17682">
    <property type="entry name" value="Tau95_N"/>
    <property type="match status" value="1"/>
</dbReference>
<dbReference type="Proteomes" id="UP000007110">
    <property type="component" value="Unassembled WGS sequence"/>
</dbReference>
<evidence type="ECO:0000313" key="2">
    <source>
        <dbReference type="EnsemblMetazoa" id="XP_030853579"/>
    </source>
</evidence>